<organism evidence="4">
    <name type="scientific">Selaginella moellendorffii</name>
    <name type="common">Spikemoss</name>
    <dbReference type="NCBI Taxonomy" id="88036"/>
    <lineage>
        <taxon>Eukaryota</taxon>
        <taxon>Viridiplantae</taxon>
        <taxon>Streptophyta</taxon>
        <taxon>Embryophyta</taxon>
        <taxon>Tracheophyta</taxon>
        <taxon>Lycopodiopsida</taxon>
        <taxon>Selaginellales</taxon>
        <taxon>Selaginellaceae</taxon>
        <taxon>Selaginella</taxon>
    </lineage>
</organism>
<dbReference type="Pfam" id="PF00583">
    <property type="entry name" value="Acetyltransf_1"/>
    <property type="match status" value="1"/>
</dbReference>
<evidence type="ECO:0000313" key="4">
    <source>
        <dbReference type="Proteomes" id="UP000001514"/>
    </source>
</evidence>
<keyword evidence="4" id="KW-1185">Reference proteome</keyword>
<reference evidence="3 4" key="1">
    <citation type="journal article" date="2011" name="Science">
        <title>The Selaginella genome identifies genetic changes associated with the evolution of vascular plants.</title>
        <authorList>
            <person name="Banks J.A."/>
            <person name="Nishiyama T."/>
            <person name="Hasebe M."/>
            <person name="Bowman J.L."/>
            <person name="Gribskov M."/>
            <person name="dePamphilis C."/>
            <person name="Albert V.A."/>
            <person name="Aono N."/>
            <person name="Aoyama T."/>
            <person name="Ambrose B.A."/>
            <person name="Ashton N.W."/>
            <person name="Axtell M.J."/>
            <person name="Barker E."/>
            <person name="Barker M.S."/>
            <person name="Bennetzen J.L."/>
            <person name="Bonawitz N.D."/>
            <person name="Chapple C."/>
            <person name="Cheng C."/>
            <person name="Correa L.G."/>
            <person name="Dacre M."/>
            <person name="DeBarry J."/>
            <person name="Dreyer I."/>
            <person name="Elias M."/>
            <person name="Engstrom E.M."/>
            <person name="Estelle M."/>
            <person name="Feng L."/>
            <person name="Finet C."/>
            <person name="Floyd S.K."/>
            <person name="Frommer W.B."/>
            <person name="Fujita T."/>
            <person name="Gramzow L."/>
            <person name="Gutensohn M."/>
            <person name="Harholt J."/>
            <person name="Hattori M."/>
            <person name="Heyl A."/>
            <person name="Hirai T."/>
            <person name="Hiwatashi Y."/>
            <person name="Ishikawa M."/>
            <person name="Iwata M."/>
            <person name="Karol K.G."/>
            <person name="Koehler B."/>
            <person name="Kolukisaoglu U."/>
            <person name="Kubo M."/>
            <person name="Kurata T."/>
            <person name="Lalonde S."/>
            <person name="Li K."/>
            <person name="Li Y."/>
            <person name="Litt A."/>
            <person name="Lyons E."/>
            <person name="Manning G."/>
            <person name="Maruyama T."/>
            <person name="Michael T.P."/>
            <person name="Mikami K."/>
            <person name="Miyazaki S."/>
            <person name="Morinaga S."/>
            <person name="Murata T."/>
            <person name="Mueller-Roeber B."/>
            <person name="Nelson D.R."/>
            <person name="Obara M."/>
            <person name="Oguri Y."/>
            <person name="Olmstead R.G."/>
            <person name="Onodera N."/>
            <person name="Petersen B.L."/>
            <person name="Pils B."/>
            <person name="Prigge M."/>
            <person name="Rensing S.A."/>
            <person name="Riano-Pachon D.M."/>
            <person name="Roberts A.W."/>
            <person name="Sato Y."/>
            <person name="Scheller H.V."/>
            <person name="Schulz B."/>
            <person name="Schulz C."/>
            <person name="Shakirov E.V."/>
            <person name="Shibagaki N."/>
            <person name="Shinohara N."/>
            <person name="Shippen D.E."/>
            <person name="Soerensen I."/>
            <person name="Sotooka R."/>
            <person name="Sugimoto N."/>
            <person name="Sugita M."/>
            <person name="Sumikawa N."/>
            <person name="Tanurdzic M."/>
            <person name="Theissen G."/>
            <person name="Ulvskov P."/>
            <person name="Wakazuki S."/>
            <person name="Weng J.K."/>
            <person name="Willats W.W."/>
            <person name="Wipf D."/>
            <person name="Wolf P.G."/>
            <person name="Yang L."/>
            <person name="Zimmer A.D."/>
            <person name="Zhu Q."/>
            <person name="Mitros T."/>
            <person name="Hellsten U."/>
            <person name="Loque D."/>
            <person name="Otillar R."/>
            <person name="Salamov A."/>
            <person name="Schmutz J."/>
            <person name="Shapiro H."/>
            <person name="Lindquist E."/>
            <person name="Lucas S."/>
            <person name="Rokhsar D."/>
            <person name="Grigoriev I.V."/>
        </authorList>
    </citation>
    <scope>NUCLEOTIDE SEQUENCE [LARGE SCALE GENOMIC DNA]</scope>
</reference>
<dbReference type="Gramene" id="EFJ08774">
    <property type="protein sequence ID" value="EFJ08774"/>
    <property type="gene ID" value="SELMODRAFT_428677"/>
</dbReference>
<dbReference type="InParanoid" id="D8T3P4"/>
<dbReference type="AlphaFoldDB" id="D8T3P4"/>
<evidence type="ECO:0000313" key="3">
    <source>
        <dbReference type="EMBL" id="EFJ08774.1"/>
    </source>
</evidence>
<dbReference type="eggNOG" id="ENOG502QTIQ">
    <property type="taxonomic scope" value="Eukaryota"/>
</dbReference>
<gene>
    <name evidence="3" type="ORF">SELMODRAFT_428677</name>
    <name evidence="2" type="ORF">SELMODRAFT_430693</name>
</gene>
<evidence type="ECO:0000259" key="1">
    <source>
        <dbReference type="PROSITE" id="PS51186"/>
    </source>
</evidence>
<dbReference type="PANTHER" id="PTHR47489:SF2">
    <property type="entry name" value="GCN5-RELATED N-ACETYLTRANSFERASE 5, CHLOROPLASTIC"/>
    <property type="match status" value="1"/>
</dbReference>
<dbReference type="EMBL" id="GL377701">
    <property type="protein sequence ID" value="EFJ06412.1"/>
    <property type="molecule type" value="Genomic_DNA"/>
</dbReference>
<dbReference type="PANTHER" id="PTHR47489">
    <property type="entry name" value="ACYL-COA N-ACYLTRANSFERASES (NAT) SUPERFAMILY PROTEIN"/>
    <property type="match status" value="1"/>
</dbReference>
<dbReference type="Proteomes" id="UP000001514">
    <property type="component" value="Unassembled WGS sequence"/>
</dbReference>
<dbReference type="GO" id="GO:0009507">
    <property type="term" value="C:chloroplast"/>
    <property type="evidence" value="ECO:0000318"/>
    <property type="project" value="GO_Central"/>
</dbReference>
<dbReference type="OrthoDB" id="2017234at2759"/>
<dbReference type="Gene3D" id="3.40.630.30">
    <property type="match status" value="1"/>
</dbReference>
<dbReference type="PROSITE" id="PS51186">
    <property type="entry name" value="GNAT"/>
    <property type="match status" value="1"/>
</dbReference>
<dbReference type="FunCoup" id="D8T3P4">
    <property type="interactions" value="2070"/>
</dbReference>
<dbReference type="GO" id="GO:0008080">
    <property type="term" value="F:N-acetyltransferase activity"/>
    <property type="evidence" value="ECO:0000318"/>
    <property type="project" value="GO_Central"/>
</dbReference>
<protein>
    <recommendedName>
        <fullName evidence="1">N-acetyltransferase domain-containing protein</fullName>
    </recommendedName>
</protein>
<dbReference type="InterPro" id="IPR000182">
    <property type="entry name" value="GNAT_dom"/>
</dbReference>
<feature type="domain" description="N-acetyltransferase" evidence="1">
    <location>
        <begin position="49"/>
        <end position="192"/>
    </location>
</feature>
<evidence type="ECO:0000313" key="2">
    <source>
        <dbReference type="EMBL" id="EFJ06412.1"/>
    </source>
</evidence>
<name>D8T3P4_SELML</name>
<dbReference type="EMBL" id="GL377670">
    <property type="protein sequence ID" value="EFJ08774.1"/>
    <property type="molecule type" value="Genomic_DNA"/>
</dbReference>
<dbReference type="SUPFAM" id="SSF55729">
    <property type="entry name" value="Acyl-CoA N-acyltransferases (Nat)"/>
    <property type="match status" value="1"/>
</dbReference>
<dbReference type="InterPro" id="IPR016181">
    <property type="entry name" value="Acyl_CoA_acyltransferase"/>
</dbReference>
<dbReference type="HOGENOM" id="CLU_072195_1_0_1"/>
<dbReference type="CDD" id="cd04301">
    <property type="entry name" value="NAT_SF"/>
    <property type="match status" value="1"/>
</dbReference>
<dbReference type="KEGG" id="smo:SELMODRAFT_430693"/>
<proteinExistence type="predicted"/>
<dbReference type="Gramene" id="EFJ06412">
    <property type="protein sequence ID" value="EFJ06412"/>
    <property type="gene ID" value="SELMODRAFT_430693"/>
</dbReference>
<accession>D8T3P4</accession>
<dbReference type="KEGG" id="smo:SELMODRAFT_428677"/>
<dbReference type="STRING" id="88036.D8T3P4"/>
<sequence>MAAQLNAFSYSGSCKDGSLVSVEVLKPKHSKGTVEVLTDSFCDLLWGPLTYRPLLRMIVQENLIETQKLFPKNVILVALYEQSSAKVVVGTVEVYLSSAGVSSPNPPPDAPFLCNMAVKQNYRRKGIAGQLLKAAEELAVTMGSNEMYLHCRLIDKVPLGIYQRAGYEVVSTSSVFSLLVLQRRKHLMRKRL</sequence>